<comment type="caution">
    <text evidence="1">The sequence shown here is derived from an EMBL/GenBank/DDBJ whole genome shotgun (WGS) entry which is preliminary data.</text>
</comment>
<evidence type="ECO:0000313" key="2">
    <source>
        <dbReference type="Proteomes" id="UP001079430"/>
    </source>
</evidence>
<gene>
    <name evidence="1" type="ORF">O3W52_04530</name>
</gene>
<accession>A0ABT4KBN4</accession>
<proteinExistence type="predicted"/>
<dbReference type="EMBL" id="JAPVOI010000004">
    <property type="protein sequence ID" value="MCZ4089351.1"/>
    <property type="molecule type" value="Genomic_DNA"/>
</dbReference>
<organism evidence="1 2">
    <name type="scientific">Sinorhizobium psoraleae</name>
    <dbReference type="NCBI Taxonomy" id="520838"/>
    <lineage>
        <taxon>Bacteria</taxon>
        <taxon>Pseudomonadati</taxon>
        <taxon>Pseudomonadota</taxon>
        <taxon>Alphaproteobacteria</taxon>
        <taxon>Hyphomicrobiales</taxon>
        <taxon>Rhizobiaceae</taxon>
        <taxon>Sinorhizobium/Ensifer group</taxon>
        <taxon>Sinorhizobium</taxon>
    </lineage>
</organism>
<protein>
    <submittedName>
        <fullName evidence="1">Uncharacterized protein</fullName>
    </submittedName>
</protein>
<sequence length="128" mass="14064">MAHGEIAKAWDEYATAKKRAQETLRFDAGIAAGDGMAQAGVGLQEARETGAPVTMADAAALLLIRLEAIQTMSRWIRVQTSIFDHEAFASEPFTEREAWLWLISNAAWKETKHRIGNDVLNVPIGSLL</sequence>
<dbReference type="Proteomes" id="UP001079430">
    <property type="component" value="Unassembled WGS sequence"/>
</dbReference>
<reference evidence="1" key="1">
    <citation type="submission" date="2022-10" db="EMBL/GenBank/DDBJ databases">
        <title>Whole genome sequencing of three plant growth promoting bacteria isolated from Vachellia tortilis subsp. raddiana in Morocco.</title>
        <authorList>
            <person name="Hnini M."/>
            <person name="Zouagui R."/>
            <person name="Zouagui H."/>
            <person name="Chemao Elfihri M.-W."/>
            <person name="Ibrahimi A."/>
            <person name="Sbabou L."/>
            <person name="Aurag J."/>
        </authorList>
    </citation>
    <scope>NUCLEOTIDE SEQUENCE</scope>
    <source>
        <strain evidence="1">LMR678</strain>
    </source>
</reference>
<name>A0ABT4KBN4_9HYPH</name>
<dbReference type="RefSeq" id="WP_269275940.1">
    <property type="nucleotide sequence ID" value="NZ_JAPVOI010000004.1"/>
</dbReference>
<keyword evidence="2" id="KW-1185">Reference proteome</keyword>
<evidence type="ECO:0000313" key="1">
    <source>
        <dbReference type="EMBL" id="MCZ4089351.1"/>
    </source>
</evidence>